<sequence length="148" mass="16615">MKLSSIISSGMVLQRHQTITISGETKPSQAVQLTFLHRTYETTSDDDGNWAIMLGSFNHGGPYEMTISGDETIVIEDILIGDVWLLSGQSNMELPVRRTLDLFSDEMKAVHNPSIRQFSVPQTYQFHHPKQLVEGGMEKGNSTRCVKF</sequence>
<keyword evidence="2" id="KW-1185">Reference proteome</keyword>
<protein>
    <submittedName>
        <fullName evidence="1">Sialic acid-specific 9-O-acetylesterase</fullName>
    </submittedName>
</protein>
<dbReference type="Gene3D" id="2.60.40.10">
    <property type="entry name" value="Immunoglobulins"/>
    <property type="match status" value="1"/>
</dbReference>
<gene>
    <name evidence="1" type="ORF">JCM9152_825</name>
</gene>
<dbReference type="STRING" id="1236971.JCM9152_825"/>
<dbReference type="InterPro" id="IPR013783">
    <property type="entry name" value="Ig-like_fold"/>
</dbReference>
<dbReference type="EMBL" id="BAUU01000004">
    <property type="protein sequence ID" value="GAE29465.1"/>
    <property type="molecule type" value="Genomic_DNA"/>
</dbReference>
<evidence type="ECO:0000313" key="2">
    <source>
        <dbReference type="Proteomes" id="UP000018895"/>
    </source>
</evidence>
<organism evidence="1 2">
    <name type="scientific">Halalkalibacter hemicellulosilyticusJCM 9152</name>
    <dbReference type="NCBI Taxonomy" id="1236971"/>
    <lineage>
        <taxon>Bacteria</taxon>
        <taxon>Bacillati</taxon>
        <taxon>Bacillota</taxon>
        <taxon>Bacilli</taxon>
        <taxon>Bacillales</taxon>
        <taxon>Bacillaceae</taxon>
        <taxon>Halalkalibacter</taxon>
    </lineage>
</organism>
<name>W4QBT0_9BACI</name>
<dbReference type="PANTHER" id="PTHR22901">
    <property type="entry name" value="SIALATE O-ACETYLESTERASE"/>
    <property type="match status" value="1"/>
</dbReference>
<dbReference type="GO" id="GO:0001681">
    <property type="term" value="F:sialate O-acetylesterase activity"/>
    <property type="evidence" value="ECO:0007669"/>
    <property type="project" value="InterPro"/>
</dbReference>
<dbReference type="InterPro" id="IPR039329">
    <property type="entry name" value="SIAE"/>
</dbReference>
<dbReference type="PANTHER" id="PTHR22901:SF0">
    <property type="entry name" value="SIALATE O-ACETYLESTERASE"/>
    <property type="match status" value="1"/>
</dbReference>
<evidence type="ECO:0000313" key="1">
    <source>
        <dbReference type="EMBL" id="GAE29465.1"/>
    </source>
</evidence>
<proteinExistence type="predicted"/>
<dbReference type="GO" id="GO:0005975">
    <property type="term" value="P:carbohydrate metabolic process"/>
    <property type="evidence" value="ECO:0007669"/>
    <property type="project" value="TreeGrafter"/>
</dbReference>
<accession>W4QBT0</accession>
<dbReference type="RefSeq" id="WP_235715612.1">
    <property type="nucleotide sequence ID" value="NZ_BAUU01000004.1"/>
</dbReference>
<dbReference type="Proteomes" id="UP000018895">
    <property type="component" value="Unassembled WGS sequence"/>
</dbReference>
<comment type="caution">
    <text evidence="1">The sequence shown here is derived from an EMBL/GenBank/DDBJ whole genome shotgun (WGS) entry which is preliminary data.</text>
</comment>
<reference evidence="1" key="1">
    <citation type="journal article" date="2014" name="Genome Announc.">
        <title>Draft Genome Sequences of Three Alkaliphilic Bacillus Strains, Bacillus wakoensis JCM 9140T, Bacillus akibai JCM 9157T, and Bacillus hemicellulosilyticus JCM 9152T.</title>
        <authorList>
            <person name="Yuki M."/>
            <person name="Oshima K."/>
            <person name="Suda W."/>
            <person name="Oshida Y."/>
            <person name="Kitamura K."/>
            <person name="Iida T."/>
            <person name="Hattori M."/>
            <person name="Ohkuma M."/>
        </authorList>
    </citation>
    <scope>NUCLEOTIDE SEQUENCE [LARGE SCALE GENOMIC DNA]</scope>
    <source>
        <strain evidence="1">JCM 9152</strain>
    </source>
</reference>
<dbReference type="AlphaFoldDB" id="W4QBT0"/>
<dbReference type="Gene3D" id="3.40.50.1110">
    <property type="entry name" value="SGNH hydrolase"/>
    <property type="match status" value="1"/>
</dbReference>
<dbReference type="InterPro" id="IPR036514">
    <property type="entry name" value="SGNH_hydro_sf"/>
</dbReference>
<dbReference type="SUPFAM" id="SSF52266">
    <property type="entry name" value="SGNH hydrolase"/>
    <property type="match status" value="1"/>
</dbReference>